<evidence type="ECO:0000313" key="1">
    <source>
        <dbReference type="EMBL" id="ABS49306.1"/>
    </source>
</evidence>
<evidence type="ECO:0000313" key="2">
    <source>
        <dbReference type="Proteomes" id="UP000002412"/>
    </source>
</evidence>
<dbReference type="Proteomes" id="UP000002412">
    <property type="component" value="Chromosome"/>
</dbReference>
<proteinExistence type="predicted"/>
<accession>A0A0U1R239</accession>
<gene>
    <name evidence="1" type="ordered locus">YpsIP31758_1110</name>
</gene>
<dbReference type="AlphaFoldDB" id="A0A0U1R239"/>
<name>A0A0U1R239_YERP3</name>
<sequence>MRFKQRYFLAVAVAVAVVDNIDSGFSADSGLALFFYAV</sequence>
<protein>
    <submittedName>
        <fullName evidence="1">Uncharacterized protein</fullName>
    </submittedName>
</protein>
<reference evidence="1 2" key="1">
    <citation type="journal article" date="2007" name="PLoS Genet.">
        <title>The complete genome sequence of Yersinia pseudotuberculosis IP31758, the causative agent of Far East scarlet-like fever.</title>
        <authorList>
            <person name="Eppinger M."/>
            <person name="Rosovitz M.J."/>
            <person name="Fricke W.F."/>
            <person name="Rasko D.A."/>
            <person name="Kokorina G."/>
            <person name="Fayolle C."/>
            <person name="Lindler L.E."/>
            <person name="Carniel E."/>
            <person name="Ravel J."/>
        </authorList>
    </citation>
    <scope>NUCLEOTIDE SEQUENCE [LARGE SCALE GENOMIC DNA]</scope>
    <source>
        <strain evidence="1 2">IP 31758</strain>
    </source>
</reference>
<organism evidence="1 2">
    <name type="scientific">Yersinia pseudotuberculosis serotype O:1b (strain IP 31758)</name>
    <dbReference type="NCBI Taxonomy" id="349747"/>
    <lineage>
        <taxon>Bacteria</taxon>
        <taxon>Pseudomonadati</taxon>
        <taxon>Pseudomonadota</taxon>
        <taxon>Gammaproteobacteria</taxon>
        <taxon>Enterobacterales</taxon>
        <taxon>Yersiniaceae</taxon>
        <taxon>Yersinia</taxon>
    </lineage>
</organism>
<dbReference type="EMBL" id="CP000720">
    <property type="protein sequence ID" value="ABS49306.1"/>
    <property type="molecule type" value="Genomic_DNA"/>
</dbReference>
<dbReference type="HOGENOM" id="CLU_3376805_0_0_6"/>
<dbReference type="KEGG" id="ypi:YpsIP31758_1110"/>